<gene>
    <name evidence="1" type="ORF">CURHAP_LOCUS19822</name>
    <name evidence="2" type="ORF">ORAREDHAP_LOCUS19645</name>
</gene>
<protein>
    <submittedName>
        <fullName evidence="1">Uncharacterized protein</fullName>
    </submittedName>
</protein>
<dbReference type="Proteomes" id="UP000507222">
    <property type="component" value="Unassembled WGS sequence"/>
</dbReference>
<proteinExistence type="predicted"/>
<evidence type="ECO:0000313" key="3">
    <source>
        <dbReference type="Proteomes" id="UP000507222"/>
    </source>
</evidence>
<evidence type="ECO:0000313" key="2">
    <source>
        <dbReference type="EMBL" id="CAB4303459.1"/>
    </source>
</evidence>
<evidence type="ECO:0000313" key="1">
    <source>
        <dbReference type="EMBL" id="CAB4272933.1"/>
    </source>
</evidence>
<reference evidence="1 3" key="2">
    <citation type="submission" date="2020-05" db="EMBL/GenBank/DDBJ databases">
        <authorList>
            <person name="Campoy J."/>
            <person name="Schneeberger K."/>
            <person name="Spophaly S."/>
        </authorList>
    </citation>
    <scope>NUCLEOTIDE SEQUENCE [LARGE SCALE GENOMIC DNA]</scope>
    <source>
        <strain evidence="1">PruArmRojPasFocal</strain>
    </source>
</reference>
<dbReference type="EMBL" id="CAEKKB010000003">
    <property type="protein sequence ID" value="CAB4303459.1"/>
    <property type="molecule type" value="Genomic_DNA"/>
</dbReference>
<dbReference type="AlphaFoldDB" id="A0A6J5U9M0"/>
<sequence length="60" mass="6506">MGDNTESKKYELFISASASSSSTCRPLVPVPISSWLIRGNVPVIKDQDNVKTVQVQLDGV</sequence>
<reference evidence="4" key="1">
    <citation type="journal article" date="2020" name="Genome Biol.">
        <title>Gamete binning: chromosome-level and haplotype-resolved genome assembly enabled by high-throughput single-cell sequencing of gamete genomes.</title>
        <authorList>
            <person name="Campoy J.A."/>
            <person name="Sun H."/>
            <person name="Goel M."/>
            <person name="Jiao W.-B."/>
            <person name="Folz-Donahue K."/>
            <person name="Wang N."/>
            <person name="Rubio M."/>
            <person name="Liu C."/>
            <person name="Kukat C."/>
            <person name="Ruiz D."/>
            <person name="Huettel B."/>
            <person name="Schneeberger K."/>
        </authorList>
    </citation>
    <scope>NUCLEOTIDE SEQUENCE [LARGE SCALE GENOMIC DNA]</scope>
    <source>
        <strain evidence="4">cv. Rojo Pasion</strain>
    </source>
</reference>
<name>A0A6J5U9M0_PRUAR</name>
<dbReference type="EMBL" id="CAEKDK010000003">
    <property type="protein sequence ID" value="CAB4272933.1"/>
    <property type="molecule type" value="Genomic_DNA"/>
</dbReference>
<organism evidence="1 3">
    <name type="scientific">Prunus armeniaca</name>
    <name type="common">Apricot</name>
    <name type="synonym">Armeniaca vulgaris</name>
    <dbReference type="NCBI Taxonomy" id="36596"/>
    <lineage>
        <taxon>Eukaryota</taxon>
        <taxon>Viridiplantae</taxon>
        <taxon>Streptophyta</taxon>
        <taxon>Embryophyta</taxon>
        <taxon>Tracheophyta</taxon>
        <taxon>Spermatophyta</taxon>
        <taxon>Magnoliopsida</taxon>
        <taxon>eudicotyledons</taxon>
        <taxon>Gunneridae</taxon>
        <taxon>Pentapetalae</taxon>
        <taxon>rosids</taxon>
        <taxon>fabids</taxon>
        <taxon>Rosales</taxon>
        <taxon>Rosaceae</taxon>
        <taxon>Amygdaloideae</taxon>
        <taxon>Amygdaleae</taxon>
        <taxon>Prunus</taxon>
    </lineage>
</organism>
<keyword evidence="4" id="KW-1185">Reference proteome</keyword>
<dbReference type="Proteomes" id="UP000507245">
    <property type="component" value="Unassembled WGS sequence"/>
</dbReference>
<evidence type="ECO:0000313" key="4">
    <source>
        <dbReference type="Proteomes" id="UP000507245"/>
    </source>
</evidence>
<accession>A0A6J5U9M0</accession>